<evidence type="ECO:0000259" key="1">
    <source>
        <dbReference type="Pfam" id="PF02698"/>
    </source>
</evidence>
<gene>
    <name evidence="2" type="ORF">ACINKY_17540</name>
</gene>
<reference evidence="2 3" key="1">
    <citation type="submission" date="2024-11" db="EMBL/GenBank/DDBJ databases">
        <title>Identification and Characterization of a Novel Fosfomycin Bacillithiol Transferase FosB8 in Paenibacillus illinoisensis.</title>
        <authorList>
            <person name="Lu W."/>
        </authorList>
    </citation>
    <scope>NUCLEOTIDE SEQUENCE [LARGE SCALE GENOMIC DNA]</scope>
    <source>
        <strain evidence="2 3">WP77</strain>
    </source>
</reference>
<protein>
    <submittedName>
        <fullName evidence="2">YdcF family protein</fullName>
    </submittedName>
</protein>
<keyword evidence="3" id="KW-1185">Reference proteome</keyword>
<dbReference type="PANTHER" id="PTHR30336">
    <property type="entry name" value="INNER MEMBRANE PROTEIN, PROBABLE PERMEASE"/>
    <property type="match status" value="1"/>
</dbReference>
<proteinExistence type="predicted"/>
<name>A0ABW8HWI2_9BACL</name>
<comment type="caution">
    <text evidence="2">The sequence shown here is derived from an EMBL/GenBank/DDBJ whole genome shotgun (WGS) entry which is preliminary data.</text>
</comment>
<dbReference type="PANTHER" id="PTHR30336:SF20">
    <property type="entry name" value="DUF218 DOMAIN-CONTAINING PROTEIN"/>
    <property type="match status" value="1"/>
</dbReference>
<feature type="domain" description="DUF218" evidence="1">
    <location>
        <begin position="29"/>
        <end position="120"/>
    </location>
</feature>
<dbReference type="Gene3D" id="3.40.50.620">
    <property type="entry name" value="HUPs"/>
    <property type="match status" value="1"/>
</dbReference>
<dbReference type="InterPro" id="IPR003848">
    <property type="entry name" value="DUF218"/>
</dbReference>
<dbReference type="InterPro" id="IPR014729">
    <property type="entry name" value="Rossmann-like_a/b/a_fold"/>
</dbReference>
<dbReference type="InterPro" id="IPR051599">
    <property type="entry name" value="Cell_Envelope_Assoc"/>
</dbReference>
<evidence type="ECO:0000313" key="3">
    <source>
        <dbReference type="Proteomes" id="UP001618531"/>
    </source>
</evidence>
<dbReference type="Pfam" id="PF02698">
    <property type="entry name" value="DUF218"/>
    <property type="match status" value="1"/>
</dbReference>
<organism evidence="2 3">
    <name type="scientific">Paenibacillus illinoisensis</name>
    <dbReference type="NCBI Taxonomy" id="59845"/>
    <lineage>
        <taxon>Bacteria</taxon>
        <taxon>Bacillati</taxon>
        <taxon>Bacillota</taxon>
        <taxon>Bacilli</taxon>
        <taxon>Bacillales</taxon>
        <taxon>Paenibacillaceae</taxon>
        <taxon>Paenibacillus</taxon>
    </lineage>
</organism>
<dbReference type="CDD" id="cd06259">
    <property type="entry name" value="YdcF-like"/>
    <property type="match status" value="1"/>
</dbReference>
<sequence>MKWIKQVHYQNFSEAKGRKPSAVDGKCSWLFHQGFAPYILTSGWSTPNVKTTEWEFLRRIRIKQGVPDSAILREDKVTNTFENSRFSKHLLHQMEIKSDKETLVCKSYHARRALLTYQIHFNETAFLVKSVTDKTGITKDNWFLDDKKITPVMKELTKVGQNFGPHIPNWVRPLSYRETLATKEKF</sequence>
<dbReference type="Proteomes" id="UP001618531">
    <property type="component" value="Unassembled WGS sequence"/>
</dbReference>
<dbReference type="EMBL" id="JBIYSL010000004">
    <property type="protein sequence ID" value="MFK0524006.1"/>
    <property type="molecule type" value="Genomic_DNA"/>
</dbReference>
<evidence type="ECO:0000313" key="2">
    <source>
        <dbReference type="EMBL" id="MFK0524006.1"/>
    </source>
</evidence>
<dbReference type="RefSeq" id="WP_402876475.1">
    <property type="nucleotide sequence ID" value="NZ_JBIYSL010000004.1"/>
</dbReference>
<accession>A0ABW8HWI2</accession>